<feature type="chain" id="PRO_5011710587" evidence="1">
    <location>
        <begin position="25"/>
        <end position="512"/>
    </location>
</feature>
<dbReference type="AlphaFoldDB" id="A0A1I4B988"/>
<dbReference type="STRING" id="1280847.SAMN04488036_101901"/>
<dbReference type="Proteomes" id="UP000198851">
    <property type="component" value="Unassembled WGS sequence"/>
</dbReference>
<organism evidence="2 3">
    <name type="scientific">Shimia haliotis</name>
    <dbReference type="NCBI Taxonomy" id="1280847"/>
    <lineage>
        <taxon>Bacteria</taxon>
        <taxon>Pseudomonadati</taxon>
        <taxon>Pseudomonadota</taxon>
        <taxon>Alphaproteobacteria</taxon>
        <taxon>Rhodobacterales</taxon>
        <taxon>Roseobacteraceae</taxon>
    </lineage>
</organism>
<keyword evidence="1" id="KW-0732">Signal</keyword>
<name>A0A1I4B988_9RHOB</name>
<dbReference type="EMBL" id="FOSZ01000001">
    <property type="protein sequence ID" value="SFK65412.1"/>
    <property type="molecule type" value="Genomic_DNA"/>
</dbReference>
<evidence type="ECO:0000313" key="2">
    <source>
        <dbReference type="EMBL" id="SFK65412.1"/>
    </source>
</evidence>
<accession>A0A1I4B988</accession>
<sequence length="512" mass="54522">MVPEFRKFLASTAVCAVLVAPASAQVGASDAPLSAIEWLKQQPTVTLDMGLTPTEPDPDFGAETPLITVSPLGEKTLDAVGLLPPHVTGLPTTLWTKSEANRLSALIDDQRPEVLPAMQALLYTLLLAEADPPRDAGTQNAALLARIDKLVELGALEQAGALIERAGATTPALFQRWFDVTLLMGEEDLACDALMQAPHLAPDYPARIFCTARAGDWRAAALTLDSAKALGLISEEMDSLLLRFLDPELFEGEPMLTVPGPMTPLKFRLYEAIGEGQTSASLPRPYAHADLRDTAGWKAQLEAAERLARTAALHENRLLGVYTERKPAASGMIWDRVAALQAFDHAMTAGDTRSVADSLPSAWAAMQQANLEVAFARLYGADLLQLPLQGTTGRLARDIALLSSDYERAAQAGPRDFLAGLARGTPPRTPIDPLHRAIADAFHGAGVPQDLSTMLARGQLGEVILSAMSLMDSGAAGDLQALTEALSTLRAVGLEDTARRAALQVALLDTRG</sequence>
<evidence type="ECO:0000313" key="3">
    <source>
        <dbReference type="Proteomes" id="UP000198851"/>
    </source>
</evidence>
<proteinExistence type="predicted"/>
<feature type="signal peptide" evidence="1">
    <location>
        <begin position="1"/>
        <end position="24"/>
    </location>
</feature>
<protein>
    <submittedName>
        <fullName evidence="2">Uncharacterized protein</fullName>
    </submittedName>
</protein>
<keyword evidence="3" id="KW-1185">Reference proteome</keyword>
<dbReference type="OrthoDB" id="7929427at2"/>
<reference evidence="3" key="1">
    <citation type="submission" date="2016-10" db="EMBL/GenBank/DDBJ databases">
        <authorList>
            <person name="Varghese N."/>
            <person name="Submissions S."/>
        </authorList>
    </citation>
    <scope>NUCLEOTIDE SEQUENCE [LARGE SCALE GENOMIC DNA]</scope>
    <source>
        <strain evidence="3">DSM 28453</strain>
    </source>
</reference>
<evidence type="ECO:0000256" key="1">
    <source>
        <dbReference type="SAM" id="SignalP"/>
    </source>
</evidence>
<gene>
    <name evidence="2" type="ORF">SAMN04488036_101901</name>
</gene>